<feature type="compositionally biased region" description="Polar residues" evidence="15">
    <location>
        <begin position="557"/>
        <end position="568"/>
    </location>
</feature>
<dbReference type="GO" id="GO:0005337">
    <property type="term" value="F:nucleoside transmembrane transporter activity"/>
    <property type="evidence" value="ECO:0007669"/>
    <property type="project" value="InterPro"/>
</dbReference>
<sequence>MGWREREEALLSKQRVLVVGAGGVGCELLKDLVLTGFNNIHVIDLDTIDVSNLNRQFLFRREHVGKSKAEVATEAVRHLRPDVRISYDHDSIFNCEKFNLPFYEQFNFVINALDNKAARSHVNRMCLSARIPLIESGSSGFMGQARVIMRDLSECYDCETKESVQKTFPGCTIRNTPSEHIHCTVWAKHVFNQLFGEIDIDDDVSPDVNDEHNKANGDEAKNGHGAKNGDEKMEEDKPEEVEQPINTRAWAEKVNYDPVLILTKLFKTDIEYLCSMTNLWKERKQPVPIDLNNLAENSASLEGNGSEVDDYNTVWSVARCVRVASECIEELRERKARLPEGEILVWDKDDDVAMRFVGACANIRASIFHIDTKTLFDIKSMAGNIIPAIATTNAMVAGMAVTEALKIAHKQFNRIASVFIALNPNPRGKILMDEAARPPNPKCYVCSAKHECHVTVNMKEMTIKTLRDMVLKGTLNMLEPDVMDFTTKRIILSSDEDEMGPGFEKKKLSELQLGNGTVLECDDYAQNFELKLFIFHSDKLNADEFKIESQEEPAANNGKSQNASVNSNDSRKRTIQEGVEELEVEPKKAKVDGEVLTRRHHAAVDLQWGALSASTKRLASGPDERLLLSTGNLLLVNEYIFYKLRDTNGTEPVNSSFSLSLPGPLPLFRLGEIDENGEQLNELQKKFESAFTIFTGVAAIVGCFLNAALTSRLSNPTRVLIGHVSVVIIFLPVLILSFIDTDGAEEFFYFTMLFLAAGTSVMSQGLIGPGVLSLSALYSSKEYTPGVMIGQAAIGLLSALMAIFIQTITKDPIRNGRLFFGFAFVWTLASIGIYIWLWRNRPLESENRQSDQLLDDEDQLIGTNDGEPIVMRAPSEIAELKSSEKYMYVYRKTMKGMWSIATILIGTLAIYPAVASLVTTKSTNETWKYYFAPIACFLMFNVGDVIGRISAAGTSLRQTKAFAICVIRIALIPLMCLCNIEPRHLHFLTFFTSDGLFIFFMFLLSFTQGFLMTHSSVNVFSEVEDELKDVTGAMVTIFCVIPAMIGSIIGYIFVCPAVGLSFCMRYSRLSTSDTVEEHCPLLPMPDSEAVNESSDDVHLLSTLSTPSSSSFSMTK</sequence>
<keyword evidence="12 16" id="KW-1133">Transmembrane helix</keyword>
<evidence type="ECO:0000256" key="2">
    <source>
        <dbReference type="ARBA" id="ARBA00004718"/>
    </source>
</evidence>
<dbReference type="InterPro" id="IPR023318">
    <property type="entry name" value="Ub_act_enz_dom_a_sf"/>
</dbReference>
<feature type="active site" description="Glycyl thioester intermediate" evidence="14">
    <location>
        <position position="171"/>
    </location>
</feature>
<evidence type="ECO:0000256" key="5">
    <source>
        <dbReference type="ARBA" id="ARBA00022448"/>
    </source>
</evidence>
<keyword evidence="9" id="KW-0833">Ubl conjugation pathway</keyword>
<dbReference type="InterPro" id="IPR028077">
    <property type="entry name" value="UAE_UbL_dom"/>
</dbReference>
<dbReference type="GO" id="GO:0005737">
    <property type="term" value="C:cytoplasm"/>
    <property type="evidence" value="ECO:0007669"/>
    <property type="project" value="TreeGrafter"/>
</dbReference>
<keyword evidence="10" id="KW-0862">Zinc</keyword>
<dbReference type="AlphaFoldDB" id="A0A2A2J2V8"/>
<keyword evidence="6 16" id="KW-0812">Transmembrane</keyword>
<evidence type="ECO:0000259" key="17">
    <source>
        <dbReference type="Pfam" id="PF00899"/>
    </source>
</evidence>
<evidence type="ECO:0000256" key="1">
    <source>
        <dbReference type="ARBA" id="ARBA00004141"/>
    </source>
</evidence>
<dbReference type="Gene3D" id="3.50.50.80">
    <property type="entry name" value="Ubiquitin-activating enzyme E1, inactive adenylation domain, subdomain 1"/>
    <property type="match status" value="1"/>
</dbReference>
<feature type="compositionally biased region" description="Basic and acidic residues" evidence="15">
    <location>
        <begin position="209"/>
        <end position="235"/>
    </location>
</feature>
<feature type="transmembrane region" description="Helical" evidence="16">
    <location>
        <begin position="818"/>
        <end position="837"/>
    </location>
</feature>
<feature type="domain" description="Ubiquitin/SUMO-activating enzyme ubiquitin-like" evidence="18">
    <location>
        <begin position="454"/>
        <end position="540"/>
    </location>
</feature>
<dbReference type="PANTHER" id="PTHR10953">
    <property type="entry name" value="UBIQUITIN-ACTIVATING ENZYME E1"/>
    <property type="match status" value="1"/>
</dbReference>
<dbReference type="GO" id="GO:0046872">
    <property type="term" value="F:metal ion binding"/>
    <property type="evidence" value="ECO:0007669"/>
    <property type="project" value="UniProtKB-KW"/>
</dbReference>
<evidence type="ECO:0000256" key="6">
    <source>
        <dbReference type="ARBA" id="ARBA00022692"/>
    </source>
</evidence>
<evidence type="ECO:0000256" key="4">
    <source>
        <dbReference type="ARBA" id="ARBA00007965"/>
    </source>
</evidence>
<feature type="transmembrane region" description="Helical" evidence="16">
    <location>
        <begin position="787"/>
        <end position="806"/>
    </location>
</feature>
<comment type="similarity">
    <text evidence="4">Belongs to the SLC29A/ENT transporter (TC 2.A.57) family.</text>
</comment>
<dbReference type="GO" id="GO:0016020">
    <property type="term" value="C:membrane"/>
    <property type="evidence" value="ECO:0007669"/>
    <property type="project" value="UniProtKB-SubCell"/>
</dbReference>
<dbReference type="GO" id="GO:0031510">
    <property type="term" value="C:SUMO activating enzyme complex"/>
    <property type="evidence" value="ECO:0007669"/>
    <property type="project" value="TreeGrafter"/>
</dbReference>
<dbReference type="InterPro" id="IPR000594">
    <property type="entry name" value="ThiF_NAD_FAD-bd"/>
</dbReference>
<dbReference type="InterPro" id="IPR045886">
    <property type="entry name" value="ThiF/MoeB/HesA"/>
</dbReference>
<dbReference type="Pfam" id="PF00899">
    <property type="entry name" value="ThiF"/>
    <property type="match status" value="1"/>
</dbReference>
<evidence type="ECO:0000256" key="8">
    <source>
        <dbReference type="ARBA" id="ARBA00022741"/>
    </source>
</evidence>
<comment type="pathway">
    <text evidence="2">Protein modification; protein sumoylation.</text>
</comment>
<keyword evidence="13 16" id="KW-0472">Membrane</keyword>
<dbReference type="Gene3D" id="3.10.290.20">
    <property type="entry name" value="Ubiquitin-like 2 activating enzyme e1b. Chain: B, domain 3"/>
    <property type="match status" value="1"/>
</dbReference>
<feature type="transmembrane region" description="Helical" evidence="16">
    <location>
        <begin position="930"/>
        <end position="949"/>
    </location>
</feature>
<evidence type="ECO:0000256" key="14">
    <source>
        <dbReference type="PROSITE-ProRule" id="PRU10132"/>
    </source>
</evidence>
<dbReference type="InterPro" id="IPR042449">
    <property type="entry name" value="Ub-E1_IAD_1"/>
</dbReference>
<keyword evidence="11" id="KW-0067">ATP-binding</keyword>
<keyword evidence="8" id="KW-0547">Nucleotide-binding</keyword>
<feature type="transmembrane region" description="Helical" evidence="16">
    <location>
        <begin position="690"/>
        <end position="708"/>
    </location>
</feature>
<dbReference type="SUPFAM" id="SSF103473">
    <property type="entry name" value="MFS general substrate transporter"/>
    <property type="match status" value="1"/>
</dbReference>
<feature type="domain" description="THIF-type NAD/FAD binding fold" evidence="17">
    <location>
        <begin position="8"/>
        <end position="423"/>
    </location>
</feature>
<feature type="transmembrane region" description="Helical" evidence="16">
    <location>
        <begin position="720"/>
        <end position="740"/>
    </location>
</feature>
<comment type="similarity">
    <text evidence="3">Belongs to the ubiquitin-activating E1 family.</text>
</comment>
<evidence type="ECO:0000256" key="11">
    <source>
        <dbReference type="ARBA" id="ARBA00022840"/>
    </source>
</evidence>
<dbReference type="InterPro" id="IPR002259">
    <property type="entry name" value="Eqnu_transpt"/>
</dbReference>
<dbReference type="UniPathway" id="UPA00886"/>
<evidence type="ECO:0000256" key="16">
    <source>
        <dbReference type="SAM" id="Phobius"/>
    </source>
</evidence>
<evidence type="ECO:0008006" key="21">
    <source>
        <dbReference type="Google" id="ProtNLM"/>
    </source>
</evidence>
<dbReference type="InterPro" id="IPR035985">
    <property type="entry name" value="Ubiquitin-activating_enz"/>
</dbReference>
<reference evidence="19 20" key="1">
    <citation type="journal article" date="2017" name="Curr. Biol.">
        <title>Genome architecture and evolution of a unichromosomal asexual nematode.</title>
        <authorList>
            <person name="Fradin H."/>
            <person name="Zegar C."/>
            <person name="Gutwein M."/>
            <person name="Lucas J."/>
            <person name="Kovtun M."/>
            <person name="Corcoran D."/>
            <person name="Baugh L.R."/>
            <person name="Kiontke K."/>
            <person name="Gunsalus K."/>
            <person name="Fitch D.H."/>
            <person name="Piano F."/>
        </authorList>
    </citation>
    <scope>NUCLEOTIDE SEQUENCE [LARGE SCALE GENOMIC DNA]</scope>
    <source>
        <strain evidence="19">PF1309</strain>
    </source>
</reference>
<proteinExistence type="inferred from homology"/>
<comment type="subcellular location">
    <subcellularLocation>
        <location evidence="1">Membrane</location>
        <topology evidence="1">Multi-pass membrane protein</topology>
    </subcellularLocation>
</comment>
<dbReference type="Proteomes" id="UP000218231">
    <property type="component" value="Unassembled WGS sequence"/>
</dbReference>
<accession>A0A2A2J2V8</accession>
<dbReference type="PRINTS" id="PR01130">
    <property type="entry name" value="DERENTRNSPRT"/>
</dbReference>
<comment type="caution">
    <text evidence="19">The sequence shown here is derived from an EMBL/GenBank/DDBJ whole genome shotgun (WGS) entry which is preliminary data.</text>
</comment>
<dbReference type="OrthoDB" id="10255449at2759"/>
<dbReference type="SUPFAM" id="SSF69572">
    <property type="entry name" value="Activating enzymes of the ubiquitin-like proteins"/>
    <property type="match status" value="1"/>
</dbReference>
<evidence type="ECO:0000256" key="3">
    <source>
        <dbReference type="ARBA" id="ARBA00005673"/>
    </source>
</evidence>
<evidence type="ECO:0000256" key="7">
    <source>
        <dbReference type="ARBA" id="ARBA00022723"/>
    </source>
</evidence>
<dbReference type="InterPro" id="IPR036259">
    <property type="entry name" value="MFS_trans_sf"/>
</dbReference>
<dbReference type="InterPro" id="IPR033127">
    <property type="entry name" value="UBQ-activ_enz_E1_Cys_AS"/>
</dbReference>
<feature type="transmembrane region" description="Helical" evidence="16">
    <location>
        <begin position="987"/>
        <end position="1011"/>
    </location>
</feature>
<gene>
    <name evidence="19" type="ORF">WR25_13376</name>
</gene>
<dbReference type="Pfam" id="PF14732">
    <property type="entry name" value="UAE_UbL"/>
    <property type="match status" value="1"/>
</dbReference>
<name>A0A2A2J2V8_9BILA</name>
<evidence type="ECO:0000256" key="9">
    <source>
        <dbReference type="ARBA" id="ARBA00022786"/>
    </source>
</evidence>
<keyword evidence="7" id="KW-0479">Metal-binding</keyword>
<evidence type="ECO:0000313" key="20">
    <source>
        <dbReference type="Proteomes" id="UP000218231"/>
    </source>
</evidence>
<dbReference type="PROSITE" id="PS51257">
    <property type="entry name" value="PROKAR_LIPOPROTEIN"/>
    <property type="match status" value="1"/>
</dbReference>
<dbReference type="GO" id="GO:0016925">
    <property type="term" value="P:protein sumoylation"/>
    <property type="evidence" value="ECO:0007669"/>
    <property type="project" value="UniProtKB-UniPathway"/>
</dbReference>
<protein>
    <recommendedName>
        <fullName evidence="21">SUMO-activating enzyme subunit</fullName>
    </recommendedName>
</protein>
<evidence type="ECO:0000313" key="19">
    <source>
        <dbReference type="EMBL" id="PAV56138.1"/>
    </source>
</evidence>
<organism evidence="19 20">
    <name type="scientific">Diploscapter pachys</name>
    <dbReference type="NCBI Taxonomy" id="2018661"/>
    <lineage>
        <taxon>Eukaryota</taxon>
        <taxon>Metazoa</taxon>
        <taxon>Ecdysozoa</taxon>
        <taxon>Nematoda</taxon>
        <taxon>Chromadorea</taxon>
        <taxon>Rhabditida</taxon>
        <taxon>Rhabditina</taxon>
        <taxon>Rhabditomorpha</taxon>
        <taxon>Rhabditoidea</taxon>
        <taxon>Rhabditidae</taxon>
        <taxon>Diploscapter</taxon>
    </lineage>
</organism>
<dbReference type="GO" id="GO:0019948">
    <property type="term" value="F:SUMO activating enzyme activity"/>
    <property type="evidence" value="ECO:0007669"/>
    <property type="project" value="TreeGrafter"/>
</dbReference>
<feature type="region of interest" description="Disordered" evidence="15">
    <location>
        <begin position="550"/>
        <end position="574"/>
    </location>
</feature>
<dbReference type="PROSITE" id="PS00865">
    <property type="entry name" value="UBIQUITIN_ACTIVAT_2"/>
    <property type="match status" value="1"/>
</dbReference>
<dbReference type="GO" id="GO:0005524">
    <property type="term" value="F:ATP binding"/>
    <property type="evidence" value="ECO:0007669"/>
    <property type="project" value="UniProtKB-KW"/>
</dbReference>
<feature type="transmembrane region" description="Helical" evidence="16">
    <location>
        <begin position="747"/>
        <end position="767"/>
    </location>
</feature>
<feature type="transmembrane region" description="Helical" evidence="16">
    <location>
        <begin position="1031"/>
        <end position="1060"/>
    </location>
</feature>
<dbReference type="FunFam" id="3.50.50.80:FF:000002">
    <property type="entry name" value="SUMO-activating enzyme subunit 2"/>
    <property type="match status" value="1"/>
</dbReference>
<dbReference type="EMBL" id="LIAE01010714">
    <property type="protein sequence ID" value="PAV56138.1"/>
    <property type="molecule type" value="Genomic_DNA"/>
</dbReference>
<keyword evidence="5" id="KW-0813">Transport</keyword>
<dbReference type="PANTHER" id="PTHR10953:SF5">
    <property type="entry name" value="SUMO-ACTIVATING ENZYME SUBUNIT 2"/>
    <property type="match status" value="1"/>
</dbReference>
<dbReference type="STRING" id="2018661.A0A2A2J2V8"/>
<dbReference type="Pfam" id="PF01733">
    <property type="entry name" value="Nucleoside_tran"/>
    <property type="match status" value="1"/>
</dbReference>
<evidence type="ECO:0000256" key="12">
    <source>
        <dbReference type="ARBA" id="ARBA00022989"/>
    </source>
</evidence>
<evidence type="ECO:0000259" key="18">
    <source>
        <dbReference type="Pfam" id="PF14732"/>
    </source>
</evidence>
<feature type="transmembrane region" description="Helical" evidence="16">
    <location>
        <begin position="896"/>
        <end position="918"/>
    </location>
</feature>
<evidence type="ECO:0000256" key="13">
    <source>
        <dbReference type="ARBA" id="ARBA00023136"/>
    </source>
</evidence>
<keyword evidence="20" id="KW-1185">Reference proteome</keyword>
<evidence type="ECO:0000256" key="15">
    <source>
        <dbReference type="SAM" id="MobiDB-lite"/>
    </source>
</evidence>
<dbReference type="Gene3D" id="1.10.10.520">
    <property type="entry name" value="Ubiquitin activating enzymes (Uba3). Chain: B, domain 2"/>
    <property type="match status" value="1"/>
</dbReference>
<evidence type="ECO:0000256" key="10">
    <source>
        <dbReference type="ARBA" id="ARBA00022833"/>
    </source>
</evidence>
<feature type="region of interest" description="Disordered" evidence="15">
    <location>
        <begin position="205"/>
        <end position="242"/>
    </location>
</feature>